<dbReference type="InterPro" id="IPR014068">
    <property type="entry name" value="Azurin"/>
</dbReference>
<evidence type="ECO:0000313" key="7">
    <source>
        <dbReference type="EMBL" id="ROQ29966.1"/>
    </source>
</evidence>
<comment type="subcellular location">
    <subcellularLocation>
        <location evidence="5">Periplasm</location>
    </subcellularLocation>
</comment>
<comment type="caution">
    <text evidence="7">The sequence shown here is derived from an EMBL/GenBank/DDBJ whole genome shotgun (WGS) entry which is preliminary data.</text>
</comment>
<dbReference type="Proteomes" id="UP000268033">
    <property type="component" value="Unassembled WGS sequence"/>
</dbReference>
<dbReference type="CDD" id="cd13922">
    <property type="entry name" value="Azurin"/>
    <property type="match status" value="1"/>
</dbReference>
<dbReference type="STRING" id="584787.GCA_001247655_03287"/>
<accession>A0A3N1PZG5</accession>
<proteinExistence type="predicted"/>
<dbReference type="EMBL" id="RJUL01000002">
    <property type="protein sequence ID" value="ROQ29966.1"/>
    <property type="molecule type" value="Genomic_DNA"/>
</dbReference>
<dbReference type="InterPro" id="IPR028871">
    <property type="entry name" value="BlueCu_1_BS"/>
</dbReference>
<evidence type="ECO:0000256" key="3">
    <source>
        <dbReference type="ARBA" id="ARBA00022982"/>
    </source>
</evidence>
<feature type="chain" id="PRO_5017846694" description="Azurin" evidence="5">
    <location>
        <begin position="20"/>
        <end position="147"/>
    </location>
</feature>
<dbReference type="GO" id="GO:0009055">
    <property type="term" value="F:electron transfer activity"/>
    <property type="evidence" value="ECO:0007669"/>
    <property type="project" value="InterPro"/>
</dbReference>
<keyword evidence="2 5" id="KW-0479">Metal-binding</keyword>
<dbReference type="Gene3D" id="2.60.40.420">
    <property type="entry name" value="Cupredoxins - blue copper proteins"/>
    <property type="match status" value="1"/>
</dbReference>
<protein>
    <recommendedName>
        <fullName evidence="5">Azurin</fullName>
    </recommendedName>
</protein>
<dbReference type="PANTHER" id="PTHR38439">
    <property type="entry name" value="AURACYANIN-B"/>
    <property type="match status" value="1"/>
</dbReference>
<keyword evidence="5" id="KW-0732">Signal</keyword>
<feature type="domain" description="Blue (type 1) copper" evidence="6">
    <location>
        <begin position="21"/>
        <end position="147"/>
    </location>
</feature>
<reference evidence="7 8" key="1">
    <citation type="submission" date="2018-11" db="EMBL/GenBank/DDBJ databases">
        <title>Genomic Encyclopedia of Type Strains, Phase IV (KMG-IV): sequencing the most valuable type-strain genomes for metagenomic binning, comparative biology and taxonomic classification.</title>
        <authorList>
            <person name="Goeker M."/>
        </authorList>
    </citation>
    <scope>NUCLEOTIDE SEQUENCE [LARGE SCALE GENOMIC DNA]</scope>
    <source>
        <strain evidence="7 8">DSM 21945</strain>
    </source>
</reference>
<dbReference type="NCBIfam" id="TIGR02695">
    <property type="entry name" value="azurin"/>
    <property type="match status" value="1"/>
</dbReference>
<evidence type="ECO:0000256" key="1">
    <source>
        <dbReference type="ARBA" id="ARBA00022448"/>
    </source>
</evidence>
<keyword evidence="5" id="KW-0574">Periplasm</keyword>
<dbReference type="SUPFAM" id="SSF49503">
    <property type="entry name" value="Cupredoxins"/>
    <property type="match status" value="1"/>
</dbReference>
<dbReference type="Pfam" id="PF00127">
    <property type="entry name" value="Copper-bind"/>
    <property type="match status" value="1"/>
</dbReference>
<dbReference type="AlphaFoldDB" id="A0A3N1PZG5"/>
<organism evidence="7 8">
    <name type="scientific">Gallaecimonas pentaromativorans</name>
    <dbReference type="NCBI Taxonomy" id="584787"/>
    <lineage>
        <taxon>Bacteria</taxon>
        <taxon>Pseudomonadati</taxon>
        <taxon>Pseudomonadota</taxon>
        <taxon>Gammaproteobacteria</taxon>
        <taxon>Enterobacterales</taxon>
        <taxon>Gallaecimonadaceae</taxon>
        <taxon>Gallaecimonas</taxon>
    </lineage>
</organism>
<name>A0A3N1PZG5_9GAMM</name>
<evidence type="ECO:0000256" key="2">
    <source>
        <dbReference type="ARBA" id="ARBA00022723"/>
    </source>
</evidence>
<evidence type="ECO:0000313" key="8">
    <source>
        <dbReference type="Proteomes" id="UP000268033"/>
    </source>
</evidence>
<dbReference type="GO" id="GO:0005507">
    <property type="term" value="F:copper ion binding"/>
    <property type="evidence" value="ECO:0007669"/>
    <property type="project" value="UniProtKB-UniRule"/>
</dbReference>
<dbReference type="InterPro" id="IPR008972">
    <property type="entry name" value="Cupredoxin"/>
</dbReference>
<dbReference type="GO" id="GO:0042597">
    <property type="term" value="C:periplasmic space"/>
    <property type="evidence" value="ECO:0007669"/>
    <property type="project" value="UniProtKB-SubCell"/>
</dbReference>
<dbReference type="InterPro" id="IPR000923">
    <property type="entry name" value="BlueCu_1"/>
</dbReference>
<comment type="function">
    <text evidence="5">Transfers electrons from cytochrome c551 to cytochrome oxidase.</text>
</comment>
<feature type="signal peptide" evidence="5">
    <location>
        <begin position="1"/>
        <end position="19"/>
    </location>
</feature>
<keyword evidence="3 5" id="KW-0249">Electron transport</keyword>
<keyword evidence="4 5" id="KW-0186">Copper</keyword>
<dbReference type="RefSeq" id="WP_123420804.1">
    <property type="nucleotide sequence ID" value="NZ_RJUL01000002.1"/>
</dbReference>
<evidence type="ECO:0000256" key="5">
    <source>
        <dbReference type="RuleBase" id="RU363017"/>
    </source>
</evidence>
<evidence type="ECO:0000259" key="6">
    <source>
        <dbReference type="Pfam" id="PF00127"/>
    </source>
</evidence>
<evidence type="ECO:0000256" key="4">
    <source>
        <dbReference type="ARBA" id="ARBA00023008"/>
    </source>
</evidence>
<dbReference type="InterPro" id="IPR050845">
    <property type="entry name" value="Cu-binding_ET"/>
</dbReference>
<dbReference type="PROSITE" id="PS00196">
    <property type="entry name" value="COPPER_BLUE"/>
    <property type="match status" value="1"/>
</dbReference>
<gene>
    <name evidence="7" type="ORF">EDC28_102341</name>
</gene>
<sequence length="147" mass="15677">MRKVLLAALLSVSALPALADDCATTIDGNDAMQFDKKTINVPASCKTFTVTLTHSGSMPKQTMGHNWVLSKTADYQALAMAGAQAGLDNDYLPQGDTRVLAHTAIIGSGEQTKVTVDMSKLQKGGDYTFFCSFPGHFALMNGKFVVN</sequence>
<keyword evidence="8" id="KW-1185">Reference proteome</keyword>
<dbReference type="PANTHER" id="PTHR38439:SF2">
    <property type="entry name" value="OUTER MEMBRANE PROTEIN H.8"/>
    <property type="match status" value="1"/>
</dbReference>
<keyword evidence="1 5" id="KW-0813">Transport</keyword>